<dbReference type="EMBL" id="KX492427">
    <property type="protein sequence ID" value="AOO94791.1"/>
    <property type="molecule type" value="Genomic_DNA"/>
</dbReference>
<dbReference type="AlphaFoldDB" id="A0A1B8R1U3"/>
<evidence type="ECO:0008006" key="3">
    <source>
        <dbReference type="Google" id="ProtNLM"/>
    </source>
</evidence>
<dbReference type="PROSITE" id="PS51257">
    <property type="entry name" value="PROKAR_LIPOPROTEIN"/>
    <property type="match status" value="1"/>
</dbReference>
<accession>A0A1B8R1U3</accession>
<evidence type="ECO:0000256" key="1">
    <source>
        <dbReference type="SAM" id="SignalP"/>
    </source>
</evidence>
<organism evidence="2">
    <name type="scientific">Rhizobium leguminosarum bv. trifolii</name>
    <dbReference type="NCBI Taxonomy" id="386"/>
    <lineage>
        <taxon>Bacteria</taxon>
        <taxon>Pseudomonadati</taxon>
        <taxon>Pseudomonadota</taxon>
        <taxon>Alphaproteobacteria</taxon>
        <taxon>Hyphomicrobiales</taxon>
        <taxon>Rhizobiaceae</taxon>
        <taxon>Rhizobium/Agrobacterium group</taxon>
        <taxon>Rhizobium</taxon>
    </lineage>
</organism>
<reference evidence="2" key="1">
    <citation type="journal article" date="2015" name="BMC Genomics">
        <title>Transcriptome profiling of a Rhizobium leguminosarum bv. trifolii rosR mutant reveals the role of the transcriptional regulator RosR in motility, synthesis of cell-surface components, and other cellular processes.</title>
        <authorList>
            <person name="Rachwal K."/>
            <person name="Matczynska E."/>
            <person name="Janczarek M."/>
        </authorList>
    </citation>
    <scope>NUCLEOTIDE SEQUENCE</scope>
    <source>
        <strain evidence="2">Rt24.2</strain>
    </source>
</reference>
<keyword evidence="1" id="KW-0732">Signal</keyword>
<name>A0A1B8R1U3_RHILT</name>
<protein>
    <recommendedName>
        <fullName evidence="3">DUF3313 domain-containing protein</fullName>
    </recommendedName>
</protein>
<dbReference type="InterPro" id="IPR021747">
    <property type="entry name" value="DUF3313"/>
</dbReference>
<proteinExistence type="predicted"/>
<sequence length="231" mass="24704">MPFGISKAGAKSLIKNLKIGVAVMLACSSVAACTTPDPTVYSGLASASQLQPNTEDKTGRVPYRYRTKVNWSQYNRIIVDPVTVYSGPDSQFGKLAEKDRIFLANYMQAQFTEKLKTRFAIVSTPAPATLRLHLTLTGAKATTAVLGTVTRIDVAGGLYNTVQAARGREGSMTGSVNYAVEVYDAASNRLLSSYVTKQYPNAMNIGASFTAMDASMVGVRKGADALLAELK</sequence>
<feature type="chain" id="PRO_5014535930" description="DUF3313 domain-containing protein" evidence="1">
    <location>
        <begin position="33"/>
        <end position="231"/>
    </location>
</feature>
<feature type="signal peptide" evidence="1">
    <location>
        <begin position="1"/>
        <end position="32"/>
    </location>
</feature>
<reference evidence="2" key="2">
    <citation type="journal article" date="2016" name="Front. Microbiol.">
        <title>The Regulatory Protein RosR Affects Rhizobium leguminosarum bv. trifolii Protein Profiles, Cell Surface Properties, and Symbiosis with Clover.</title>
        <authorList>
            <person name="Rachwal K."/>
            <person name="Boguszewska A."/>
            <person name="Kopcinska J."/>
            <person name="Karas M."/>
            <person name="Tchorzewski M."/>
            <person name="Janczarek M."/>
        </authorList>
    </citation>
    <scope>NUCLEOTIDE SEQUENCE</scope>
    <source>
        <strain evidence="2">Rt24.2</strain>
    </source>
</reference>
<evidence type="ECO:0000313" key="2">
    <source>
        <dbReference type="EMBL" id="AOO94791.1"/>
    </source>
</evidence>
<dbReference type="Pfam" id="PF11769">
    <property type="entry name" value="DUF3313"/>
    <property type="match status" value="1"/>
</dbReference>